<feature type="region of interest" description="Disordered" evidence="1">
    <location>
        <begin position="79"/>
        <end position="100"/>
    </location>
</feature>
<organism evidence="2 3">
    <name type="scientific">Stylosanthes scabra</name>
    <dbReference type="NCBI Taxonomy" id="79078"/>
    <lineage>
        <taxon>Eukaryota</taxon>
        <taxon>Viridiplantae</taxon>
        <taxon>Streptophyta</taxon>
        <taxon>Embryophyta</taxon>
        <taxon>Tracheophyta</taxon>
        <taxon>Spermatophyta</taxon>
        <taxon>Magnoliopsida</taxon>
        <taxon>eudicotyledons</taxon>
        <taxon>Gunneridae</taxon>
        <taxon>Pentapetalae</taxon>
        <taxon>rosids</taxon>
        <taxon>fabids</taxon>
        <taxon>Fabales</taxon>
        <taxon>Fabaceae</taxon>
        <taxon>Papilionoideae</taxon>
        <taxon>50 kb inversion clade</taxon>
        <taxon>dalbergioids sensu lato</taxon>
        <taxon>Dalbergieae</taxon>
        <taxon>Pterocarpus clade</taxon>
        <taxon>Stylosanthes</taxon>
    </lineage>
</organism>
<dbReference type="EMBL" id="JASCZI010152108">
    <property type="protein sequence ID" value="MED6175423.1"/>
    <property type="molecule type" value="Genomic_DNA"/>
</dbReference>
<gene>
    <name evidence="2" type="ORF">PIB30_078199</name>
</gene>
<protein>
    <submittedName>
        <fullName evidence="2">Uncharacterized protein</fullName>
    </submittedName>
</protein>
<evidence type="ECO:0000313" key="3">
    <source>
        <dbReference type="Proteomes" id="UP001341840"/>
    </source>
</evidence>
<reference evidence="2 3" key="1">
    <citation type="journal article" date="2023" name="Plants (Basel)">
        <title>Bridging the Gap: Combining Genomics and Transcriptomics Approaches to Understand Stylosanthes scabra, an Orphan Legume from the Brazilian Caatinga.</title>
        <authorList>
            <person name="Ferreira-Neto J.R.C."/>
            <person name="da Silva M.D."/>
            <person name="Binneck E."/>
            <person name="de Melo N.F."/>
            <person name="da Silva R.H."/>
            <person name="de Melo A.L.T.M."/>
            <person name="Pandolfi V."/>
            <person name="Bustamante F.O."/>
            <person name="Brasileiro-Vidal A.C."/>
            <person name="Benko-Iseppon A.M."/>
        </authorList>
    </citation>
    <scope>NUCLEOTIDE SEQUENCE [LARGE SCALE GENOMIC DNA]</scope>
    <source>
        <tissue evidence="2">Leaves</tissue>
    </source>
</reference>
<evidence type="ECO:0000256" key="1">
    <source>
        <dbReference type="SAM" id="MobiDB-lite"/>
    </source>
</evidence>
<accession>A0ABU6VS00</accession>
<name>A0ABU6VS00_9FABA</name>
<dbReference type="Proteomes" id="UP001341840">
    <property type="component" value="Unassembled WGS sequence"/>
</dbReference>
<evidence type="ECO:0000313" key="2">
    <source>
        <dbReference type="EMBL" id="MED6175423.1"/>
    </source>
</evidence>
<sequence length="100" mass="10797">RIASVRLKIERGPEGGLEACERRRNGGSGKTGVVDVCGRTAKLVVDGKRGTVSVSIGRVPSKQTSTVLQAETRGGDVGWPLKRRLQRREDDLDGRAKLTD</sequence>
<proteinExistence type="predicted"/>
<feature type="compositionally biased region" description="Basic and acidic residues" evidence="1">
    <location>
        <begin position="87"/>
        <end position="100"/>
    </location>
</feature>
<comment type="caution">
    <text evidence="2">The sequence shown here is derived from an EMBL/GenBank/DDBJ whole genome shotgun (WGS) entry which is preliminary data.</text>
</comment>
<keyword evidence="3" id="KW-1185">Reference proteome</keyword>
<feature type="non-terminal residue" evidence="2">
    <location>
        <position position="1"/>
    </location>
</feature>